<accession>K1S516</accession>
<name>K1S516_9ZZZZ</name>
<protein>
    <submittedName>
        <fullName evidence="2">Uncharacterized protein</fullName>
    </submittedName>
</protein>
<feature type="compositionally biased region" description="Basic and acidic residues" evidence="1">
    <location>
        <begin position="136"/>
        <end position="157"/>
    </location>
</feature>
<reference evidence="2" key="1">
    <citation type="journal article" date="2013" name="Environ. Microbiol.">
        <title>Microbiota from the distal guts of lean and obese adolescents exhibit partial functional redundancy besides clear differences in community structure.</title>
        <authorList>
            <person name="Ferrer M."/>
            <person name="Ruiz A."/>
            <person name="Lanza F."/>
            <person name="Haange S.B."/>
            <person name="Oberbach A."/>
            <person name="Till H."/>
            <person name="Bargiela R."/>
            <person name="Campoy C."/>
            <person name="Segura M.T."/>
            <person name="Richter M."/>
            <person name="von Bergen M."/>
            <person name="Seifert J."/>
            <person name="Suarez A."/>
        </authorList>
    </citation>
    <scope>NUCLEOTIDE SEQUENCE</scope>
</reference>
<evidence type="ECO:0000256" key="1">
    <source>
        <dbReference type="SAM" id="MobiDB-lite"/>
    </source>
</evidence>
<proteinExistence type="predicted"/>
<evidence type="ECO:0000313" key="2">
    <source>
        <dbReference type="EMBL" id="EKC52543.1"/>
    </source>
</evidence>
<feature type="region of interest" description="Disordered" evidence="1">
    <location>
        <begin position="133"/>
        <end position="157"/>
    </location>
</feature>
<dbReference type="AlphaFoldDB" id="K1S516"/>
<feature type="non-terminal residue" evidence="2">
    <location>
        <position position="1"/>
    </location>
</feature>
<sequence>EYLFLVNHDIHSAEELVSVISSLTDKREEVSAEKSRIYKARERSRELFDIADDMKELEPAEKSFLQGDEFFTDEHLQWETLKQKLLSQGYSLEEVEALRKHYKEEYSKACAKERAVFKELNIGKSIWKSLIPDSVSDGKDAQYNKETIRDRKEQPER</sequence>
<comment type="caution">
    <text evidence="2">The sequence shown here is derived from an EMBL/GenBank/DDBJ whole genome shotgun (WGS) entry which is preliminary data.</text>
</comment>
<dbReference type="EMBL" id="AJWY01011514">
    <property type="protein sequence ID" value="EKC52543.1"/>
    <property type="molecule type" value="Genomic_DNA"/>
</dbReference>
<organism evidence="2">
    <name type="scientific">human gut metagenome</name>
    <dbReference type="NCBI Taxonomy" id="408170"/>
    <lineage>
        <taxon>unclassified sequences</taxon>
        <taxon>metagenomes</taxon>
        <taxon>organismal metagenomes</taxon>
    </lineage>
</organism>
<gene>
    <name evidence="2" type="ORF">LEA_16840</name>
</gene>